<feature type="repeat" description="TPR" evidence="3">
    <location>
        <begin position="257"/>
        <end position="290"/>
    </location>
</feature>
<feature type="repeat" description="TPR" evidence="3">
    <location>
        <begin position="44"/>
        <end position="77"/>
    </location>
</feature>
<dbReference type="CDD" id="cd03801">
    <property type="entry name" value="GT4_PimA-like"/>
    <property type="match status" value="1"/>
</dbReference>
<dbReference type="AlphaFoldDB" id="A0A098TIH1"/>
<sequence>MTTSKNQELLARLILRGDQLLVDLKYPQAATAYIEALRIDPSSAVVYYKLGELSLKQNRWEEAIQYFNQAIELQPDLYWAKFGVGQVLAEQGHLDQAIETFRRVVELQPNFLFAHYHLALCLSNLGLIDEAYQAFQKTIEIDPRFYWAYFSLGSMLERFGHNEEAIATYQKGLEQEPKNSLAHHQLGDLWLKLGRWNDAVTSYLQAINLDSKYVWSHHNLGVALGHLDRWNEALLCHQKVAELKPDFWQIPSTKLDFMVQYQLGLVLMIQQKLDESVLYLKQAISIKPDFSTTYQYLSLALIKLKRWKEALQYRQKIEELEPDTDVLSYDSYQSVGIEFQRLVLWEKSDIALLNEYAVISGEFDSNFYYSQYPDIAAGGIDPVMHYITAGWKELRDPSPVFSTQNYLRYNPDVSNKNLNPFYHFIVYGRSEGRRSQSFSNYIFQKKYIPKVSILIPNYNHARYLPERLDSILNQTYKNYEIIILDDCSKDNSRDVIEKYHSLYPSKIQYLFNKINSGSVFKQWEKGLSLATCELVWICESDDSCDPDFLEKLVKFFADPSIMVAFGRIQFMDEDSVEFSGLDDYRESAFPGIWKDVNIATSNHWFNGAFGIRNVIANVGGCVFRNQILPPEIWSAAAEYKVCADWFLYAVLAGGGRIAYEPTAKSYFRQHSANTSVTSFASEKYFREHFRVAKFLRNYHGISENSLFRFYALLADHYKHSFKKSTSEGLIDLFDISSLLKEKKITKHILIASLGFHLGGGEIFPIHLANQLLSMGYLVSFAILDSQQENEDIRNMLNRRIPVYCKDLIDEIGIESFIREANINLIHSHNPGWEYFFSASKSINIPYIVTHHGAYECEQIDAQYLLKFLKLVDHWVYISEKNLAAFDQLPLSPLLFTKLPNAVPVREGAFPLMRSDLGISDDAFVFGIASRAIRSKGWEEAIKAALIINDVSDKELFILLCGDGEEKTRLSEIYDKFNNVKFLGYQKKFMVFIDFVIAVYSRQGFRVSHFL</sequence>
<dbReference type="InterPro" id="IPR051685">
    <property type="entry name" value="Ycf3/AcsC/BcsC/TPR_MFPF"/>
</dbReference>
<dbReference type="Pfam" id="PF00535">
    <property type="entry name" value="Glycos_transf_2"/>
    <property type="match status" value="1"/>
</dbReference>
<dbReference type="Pfam" id="PF14559">
    <property type="entry name" value="TPR_19"/>
    <property type="match status" value="1"/>
</dbReference>
<dbReference type="PROSITE" id="PS50293">
    <property type="entry name" value="TPR_REGION"/>
    <property type="match status" value="1"/>
</dbReference>
<organism evidence="6 7">
    <name type="scientific">Neosynechococcus sphagnicola sy1</name>
    <dbReference type="NCBI Taxonomy" id="1497020"/>
    <lineage>
        <taxon>Bacteria</taxon>
        <taxon>Bacillati</taxon>
        <taxon>Cyanobacteriota</taxon>
        <taxon>Cyanophyceae</taxon>
        <taxon>Neosynechococcales</taxon>
        <taxon>Neosynechococcaceae</taxon>
        <taxon>Neosynechococcus</taxon>
    </lineage>
</organism>
<keyword evidence="7" id="KW-1185">Reference proteome</keyword>
<dbReference type="InterPro" id="IPR019734">
    <property type="entry name" value="TPR_rpt"/>
</dbReference>
<dbReference type="PANTHER" id="PTHR44943">
    <property type="entry name" value="CELLULOSE SYNTHASE OPERON PROTEIN C"/>
    <property type="match status" value="1"/>
</dbReference>
<dbReference type="Gene3D" id="1.25.40.10">
    <property type="entry name" value="Tetratricopeptide repeat domain"/>
    <property type="match status" value="2"/>
</dbReference>
<evidence type="ECO:0000259" key="5">
    <source>
        <dbReference type="Pfam" id="PF13439"/>
    </source>
</evidence>
<feature type="repeat" description="TPR" evidence="3">
    <location>
        <begin position="112"/>
        <end position="145"/>
    </location>
</feature>
<evidence type="ECO:0000259" key="4">
    <source>
        <dbReference type="Pfam" id="PF00535"/>
    </source>
</evidence>
<comment type="caution">
    <text evidence="6">The sequence shown here is derived from an EMBL/GenBank/DDBJ whole genome shotgun (WGS) entry which is preliminary data.</text>
</comment>
<feature type="domain" description="Glycosyltransferase subfamily 4-like N-terminal" evidence="5">
    <location>
        <begin position="758"/>
        <end position="902"/>
    </location>
</feature>
<gene>
    <name evidence="6" type="ORF">DO97_14515</name>
</gene>
<evidence type="ECO:0000313" key="7">
    <source>
        <dbReference type="Proteomes" id="UP000030170"/>
    </source>
</evidence>
<dbReference type="SMART" id="SM00028">
    <property type="entry name" value="TPR"/>
    <property type="match status" value="9"/>
</dbReference>
<accession>A0A098TIH1</accession>
<dbReference type="InterPro" id="IPR001173">
    <property type="entry name" value="Glyco_trans_2-like"/>
</dbReference>
<feature type="repeat" description="TPR" evidence="3">
    <location>
        <begin position="291"/>
        <end position="324"/>
    </location>
</feature>
<dbReference type="EMBL" id="JJML01000045">
    <property type="protein sequence ID" value="KGF71909.1"/>
    <property type="molecule type" value="Genomic_DNA"/>
</dbReference>
<reference evidence="6 7" key="1">
    <citation type="journal article" date="2014" name="Mol. Ecol.">
        <title>Evolution of Synechococcus.</title>
        <authorList>
            <person name="Dvorak P."/>
            <person name="Casamatta D."/>
            <person name="Hasler P."/>
            <person name="Poulickova A."/>
            <person name="Ondrej V."/>
            <person name="Sanges R."/>
        </authorList>
    </citation>
    <scope>NUCLEOTIDE SEQUENCE [LARGE SCALE GENOMIC DNA]</scope>
    <source>
        <strain evidence="6 7">CAUP A 1101</strain>
    </source>
</reference>
<dbReference type="InterPro" id="IPR011990">
    <property type="entry name" value="TPR-like_helical_dom_sf"/>
</dbReference>
<keyword evidence="1" id="KW-0677">Repeat</keyword>
<feature type="domain" description="Glycosyltransferase 2-like" evidence="4">
    <location>
        <begin position="452"/>
        <end position="574"/>
    </location>
</feature>
<dbReference type="SUPFAM" id="SSF48452">
    <property type="entry name" value="TPR-like"/>
    <property type="match status" value="3"/>
</dbReference>
<name>A0A098TIH1_9CYAN</name>
<dbReference type="Pfam" id="PF13181">
    <property type="entry name" value="TPR_8"/>
    <property type="match status" value="2"/>
</dbReference>
<dbReference type="Pfam" id="PF13432">
    <property type="entry name" value="TPR_16"/>
    <property type="match status" value="1"/>
</dbReference>
<dbReference type="STRING" id="1497020.DO97_14515"/>
<protein>
    <submittedName>
        <fullName evidence="6">Uncharacterized protein</fullName>
    </submittedName>
</protein>
<dbReference type="InterPro" id="IPR028098">
    <property type="entry name" value="Glyco_trans_4-like_N"/>
</dbReference>
<dbReference type="OrthoDB" id="549701at2"/>
<proteinExistence type="predicted"/>
<evidence type="ECO:0000256" key="3">
    <source>
        <dbReference type="PROSITE-ProRule" id="PRU00339"/>
    </source>
</evidence>
<feature type="repeat" description="TPR" evidence="3">
    <location>
        <begin position="180"/>
        <end position="213"/>
    </location>
</feature>
<keyword evidence="2 3" id="KW-0802">TPR repeat</keyword>
<evidence type="ECO:0000256" key="1">
    <source>
        <dbReference type="ARBA" id="ARBA00022737"/>
    </source>
</evidence>
<dbReference type="SUPFAM" id="SSF53448">
    <property type="entry name" value="Nucleotide-diphospho-sugar transferases"/>
    <property type="match status" value="1"/>
</dbReference>
<dbReference type="InterPro" id="IPR029044">
    <property type="entry name" value="Nucleotide-diphossugar_trans"/>
</dbReference>
<evidence type="ECO:0000256" key="2">
    <source>
        <dbReference type="ARBA" id="ARBA00022803"/>
    </source>
</evidence>
<dbReference type="PROSITE" id="PS50005">
    <property type="entry name" value="TPR"/>
    <property type="match status" value="7"/>
</dbReference>
<dbReference type="SUPFAM" id="SSF53756">
    <property type="entry name" value="UDP-Glycosyltransferase/glycogen phosphorylase"/>
    <property type="match status" value="1"/>
</dbReference>
<feature type="repeat" description="TPR" evidence="3">
    <location>
        <begin position="146"/>
        <end position="179"/>
    </location>
</feature>
<dbReference type="Proteomes" id="UP000030170">
    <property type="component" value="Unassembled WGS sequence"/>
</dbReference>
<dbReference type="Gene3D" id="3.40.50.2000">
    <property type="entry name" value="Glycogen Phosphorylase B"/>
    <property type="match status" value="2"/>
</dbReference>
<dbReference type="Pfam" id="PF13439">
    <property type="entry name" value="Glyco_transf_4"/>
    <property type="match status" value="1"/>
</dbReference>
<dbReference type="Pfam" id="PF13414">
    <property type="entry name" value="TPR_11"/>
    <property type="match status" value="1"/>
</dbReference>
<dbReference type="PANTHER" id="PTHR44943:SF8">
    <property type="entry name" value="TPR REPEAT-CONTAINING PROTEIN MJ0263"/>
    <property type="match status" value="1"/>
</dbReference>
<feature type="repeat" description="TPR" evidence="3">
    <location>
        <begin position="78"/>
        <end position="111"/>
    </location>
</feature>
<dbReference type="Gene3D" id="3.90.550.10">
    <property type="entry name" value="Spore Coat Polysaccharide Biosynthesis Protein SpsA, Chain A"/>
    <property type="match status" value="1"/>
</dbReference>
<evidence type="ECO:0000313" key="6">
    <source>
        <dbReference type="EMBL" id="KGF71909.1"/>
    </source>
</evidence>